<dbReference type="InterPro" id="IPR014908">
    <property type="entry name" value="Nucleoporin_Nup133/Nup155_N"/>
</dbReference>
<gene>
    <name evidence="11" type="ORF">K490DRAFT_45531</name>
</gene>
<evidence type="ECO:0000256" key="1">
    <source>
        <dbReference type="ARBA" id="ARBA00004259"/>
    </source>
</evidence>
<reference evidence="11" key="1">
    <citation type="journal article" date="2020" name="Stud. Mycol.">
        <title>101 Dothideomycetes genomes: a test case for predicting lifestyles and emergence of pathogens.</title>
        <authorList>
            <person name="Haridas S."/>
            <person name="Albert R."/>
            <person name="Binder M."/>
            <person name="Bloem J."/>
            <person name="Labutti K."/>
            <person name="Salamov A."/>
            <person name="Andreopoulos B."/>
            <person name="Baker S."/>
            <person name="Barry K."/>
            <person name="Bills G."/>
            <person name="Bluhm B."/>
            <person name="Cannon C."/>
            <person name="Castanera R."/>
            <person name="Culley D."/>
            <person name="Daum C."/>
            <person name="Ezra D."/>
            <person name="Gonzalez J."/>
            <person name="Henrissat B."/>
            <person name="Kuo A."/>
            <person name="Liang C."/>
            <person name="Lipzen A."/>
            <person name="Lutzoni F."/>
            <person name="Magnuson J."/>
            <person name="Mondo S."/>
            <person name="Nolan M."/>
            <person name="Ohm R."/>
            <person name="Pangilinan J."/>
            <person name="Park H.-J."/>
            <person name="Ramirez L."/>
            <person name="Alfaro M."/>
            <person name="Sun H."/>
            <person name="Tritt A."/>
            <person name="Yoshinaga Y."/>
            <person name="Zwiers L.-H."/>
            <person name="Turgeon B."/>
            <person name="Goodwin S."/>
            <person name="Spatafora J."/>
            <person name="Crous P."/>
            <person name="Grigoriev I."/>
        </authorList>
    </citation>
    <scope>NUCLEOTIDE SEQUENCE</scope>
    <source>
        <strain evidence="11">CBS 121410</strain>
    </source>
</reference>
<dbReference type="SUPFAM" id="SSF117289">
    <property type="entry name" value="Nucleoporin domain"/>
    <property type="match status" value="1"/>
</dbReference>
<proteinExistence type="inferred from homology"/>
<evidence type="ECO:0000256" key="3">
    <source>
        <dbReference type="ARBA" id="ARBA00022448"/>
    </source>
</evidence>
<keyword evidence="4" id="KW-0509">mRNA transport</keyword>
<accession>A0A9P4HTX7</accession>
<evidence type="ECO:0000256" key="7">
    <source>
        <dbReference type="ARBA" id="ARBA00023242"/>
    </source>
</evidence>
<evidence type="ECO:0000313" key="12">
    <source>
        <dbReference type="Proteomes" id="UP000799776"/>
    </source>
</evidence>
<name>A0A9P4HTX7_9PEZI</name>
<feature type="region of interest" description="Disordered" evidence="8">
    <location>
        <begin position="1353"/>
        <end position="1465"/>
    </location>
</feature>
<keyword evidence="12" id="KW-1185">Reference proteome</keyword>
<evidence type="ECO:0000256" key="2">
    <source>
        <dbReference type="ARBA" id="ARBA00005569"/>
    </source>
</evidence>
<protein>
    <submittedName>
        <fullName evidence="11">Uncharacterized protein</fullName>
    </submittedName>
</protein>
<keyword evidence="5" id="KW-0653">Protein transport</keyword>
<sequence length="1465" mass="162962">MFSPDATLHSVHSQPSRNPRRRQRNDSDSTKQAPRKRSKLSGDTFLDPSGAAVNGNGSTVANGHTVNGTNGHRSSLLRLEMPVREKKHSAAGSRTSKGDASVTLIKNANYTVKQLPSLPEPLRTNPTEHYRAFVHPSKSYAVAFTHDHAFLWDYASPVPSPSSHTIRLPFTLQPSDPLPVGGIPSTGPSNEVGLLVVHPTSGKITFWENVDTAESSTYFQQRRQGVEGAVGGMLSGEYATDIVDAEHAGFILIFNTGRVAQLTIRDSQGRPQINVQFLRNQNKNGSGSFFGGLRNVFTGSGWNKDVAAVKVRPSDTKGQLEVVVATGSGSFQVWDLSWAGQNSMKSEVNVQEELLATIYGEVAPEMHGQQTGIRVLDFAILQASKAQGTELSTLGEQTGVGVLALVAVSGSAGFTYALVEIDLTGSNAHVDRMIPLDIYGGDPGTGKPEPAKVLLPAPGHTAFAVFPHAIVIAAIPEKRESPDEQLMVDSGVSSKPFQDVLYMRRDKHLDFVGYTAIGPDRKSRHSNCILFTEGAGVLRLTAYEPQLDGSDIERSRASAKSKIMQAVFYGSSHDSIFDFSAKPEINFPENEVAEAAVALSQDILNSTSDHIPILTSSQGQQLAVRTKALADLASHLGKNYSPLPRDVKWRLLFDAEKLTAAQGLWDHYEERSRNDQILQRPLLTEMIAVLNERYRSDIRPDIGELDPIRQWFTRDVSKIEALLPLAYFVVKEIYGKSSDDFGPLMNFISEADDIFLNTLGRAYKFRGESLERYGLGNEDLEFDVLKTGYEGIKQPWESVPNIVATLKQHIDQAHSTTLRFSQGNIKNPDQGLEAVDAMSLKVASDNPRLIMICAQVYMERFRYCLASDNNRMRATGLAVQQDWEKVRHEQLRALTQIGQAHEGMKVCERLRDMRTLAELVWEEISYYESEVSEAESEEVLAQMEEMLEVSLQRMRHYFERYKQPFADALYNVMVRLRKTGEMFNEPHTNQAMLTHYLRSQPRLAKVRWMNEVLGESNFHGASEALIEAATTQETTAWGTKVELSLAKLSLMAVKADEADEKATIKDADLDERLTSCSNKLRLLEMQNSILGFLRPTIKGALDDNAAVELVMAELGSQFVKGRPAFRELLKRGFEEIIAKRTLEPALLFDVLTLMDHTEAAAEERSKHDTMDLQNWMAFKALAYARPVMDAVTWESCLRVVWKRTFLCDEWEIINDTAGLPDEKVQENLQRTVVFEVLRKGWETGTFAPSACLGRTFDMLHLSPADVLDAGCKSSELEKRFGSEELRDPIIKDNIKDDEDLQKLLERARLGHWVAEAKELAKRTVEGEREDRRKLGAVRARLIEEAGLRTEAPRAEEYGEVLPSDVLPSVEEDYDGEEEQTEQGDGGEEEETEEESEAQMTNEDEEETEEESEAQLMEEDEDEDGDGDGDGDGEGDSEYDDEGEGEGEGDESEVTVEGESMDRGEG</sequence>
<dbReference type="Pfam" id="PF08801">
    <property type="entry name" value="Nucleoporin_N"/>
    <property type="match status" value="1"/>
</dbReference>
<dbReference type="PANTHER" id="PTHR13405">
    <property type="entry name" value="NUCLEAR PORE COMPLEX PROTEIN NUP133"/>
    <property type="match status" value="1"/>
</dbReference>
<keyword evidence="6" id="KW-0811">Translocation</keyword>
<dbReference type="PANTHER" id="PTHR13405:SF11">
    <property type="entry name" value="NUCLEAR PORE COMPLEX PROTEIN NUP133"/>
    <property type="match status" value="1"/>
</dbReference>
<evidence type="ECO:0000259" key="9">
    <source>
        <dbReference type="Pfam" id="PF03177"/>
    </source>
</evidence>
<feature type="compositionally biased region" description="Polar residues" evidence="8">
    <location>
        <begin position="55"/>
        <end position="73"/>
    </location>
</feature>
<comment type="similarity">
    <text evidence="2">Belongs to the nucleoporin Nup133 family.</text>
</comment>
<evidence type="ECO:0000256" key="5">
    <source>
        <dbReference type="ARBA" id="ARBA00022927"/>
    </source>
</evidence>
<comment type="subcellular location">
    <subcellularLocation>
        <location evidence="1">Nucleus envelope</location>
    </subcellularLocation>
</comment>
<dbReference type="GO" id="GO:0031080">
    <property type="term" value="C:nuclear pore outer ring"/>
    <property type="evidence" value="ECO:0007669"/>
    <property type="project" value="TreeGrafter"/>
</dbReference>
<feature type="region of interest" description="Disordered" evidence="8">
    <location>
        <begin position="1"/>
        <end position="75"/>
    </location>
</feature>
<feature type="domain" description="Nucleoporin Nup133/Nup155-like N-terminal" evidence="10">
    <location>
        <begin position="107"/>
        <end position="539"/>
    </location>
</feature>
<dbReference type="InterPro" id="IPR037624">
    <property type="entry name" value="Nup133-like"/>
</dbReference>
<dbReference type="Gene3D" id="2.130.10.10">
    <property type="entry name" value="YVTN repeat-like/Quinoprotein amine dehydrogenase"/>
    <property type="match status" value="1"/>
</dbReference>
<dbReference type="Proteomes" id="UP000799776">
    <property type="component" value="Unassembled WGS sequence"/>
</dbReference>
<keyword evidence="7" id="KW-0539">Nucleus</keyword>
<feature type="compositionally biased region" description="Acidic residues" evidence="8">
    <location>
        <begin position="1369"/>
        <end position="1455"/>
    </location>
</feature>
<evidence type="ECO:0000256" key="8">
    <source>
        <dbReference type="SAM" id="MobiDB-lite"/>
    </source>
</evidence>
<keyword evidence="3" id="KW-0813">Transport</keyword>
<evidence type="ECO:0000256" key="4">
    <source>
        <dbReference type="ARBA" id="ARBA00022816"/>
    </source>
</evidence>
<dbReference type="EMBL" id="ML978727">
    <property type="protein sequence ID" value="KAF2085853.1"/>
    <property type="molecule type" value="Genomic_DNA"/>
</dbReference>
<evidence type="ECO:0000259" key="10">
    <source>
        <dbReference type="Pfam" id="PF08801"/>
    </source>
</evidence>
<dbReference type="GO" id="GO:0017056">
    <property type="term" value="F:structural constituent of nuclear pore"/>
    <property type="evidence" value="ECO:0007669"/>
    <property type="project" value="InterPro"/>
</dbReference>
<dbReference type="GO" id="GO:0000972">
    <property type="term" value="P:transcription-dependent tethering of RNA polymerase II gene DNA at nuclear periphery"/>
    <property type="evidence" value="ECO:0007669"/>
    <property type="project" value="TreeGrafter"/>
</dbReference>
<dbReference type="Pfam" id="PF03177">
    <property type="entry name" value="Nucleoporin_C"/>
    <property type="match status" value="1"/>
</dbReference>
<dbReference type="OrthoDB" id="103454at2759"/>
<organism evidence="11 12">
    <name type="scientific">Saccharata proteae CBS 121410</name>
    <dbReference type="NCBI Taxonomy" id="1314787"/>
    <lineage>
        <taxon>Eukaryota</taxon>
        <taxon>Fungi</taxon>
        <taxon>Dikarya</taxon>
        <taxon>Ascomycota</taxon>
        <taxon>Pezizomycotina</taxon>
        <taxon>Dothideomycetes</taxon>
        <taxon>Dothideomycetes incertae sedis</taxon>
        <taxon>Botryosphaeriales</taxon>
        <taxon>Saccharataceae</taxon>
        <taxon>Saccharata</taxon>
    </lineage>
</organism>
<dbReference type="Gene3D" id="1.20.58.1380">
    <property type="match status" value="1"/>
</dbReference>
<dbReference type="InterPro" id="IPR007187">
    <property type="entry name" value="Nucleoporin_Nup133/Nup155_C"/>
</dbReference>
<dbReference type="InterPro" id="IPR015943">
    <property type="entry name" value="WD40/YVTN_repeat-like_dom_sf"/>
</dbReference>
<evidence type="ECO:0000313" key="11">
    <source>
        <dbReference type="EMBL" id="KAF2085853.1"/>
    </source>
</evidence>
<feature type="domain" description="Nucleoporin Nup133/Nup155-like C-terminal" evidence="9">
    <location>
        <begin position="651"/>
        <end position="1314"/>
    </location>
</feature>
<dbReference type="GO" id="GO:0006606">
    <property type="term" value="P:protein import into nucleus"/>
    <property type="evidence" value="ECO:0007669"/>
    <property type="project" value="TreeGrafter"/>
</dbReference>
<comment type="caution">
    <text evidence="11">The sequence shown here is derived from an EMBL/GenBank/DDBJ whole genome shotgun (WGS) entry which is preliminary data.</text>
</comment>
<dbReference type="GO" id="GO:0016973">
    <property type="term" value="P:poly(A)+ mRNA export from nucleus"/>
    <property type="evidence" value="ECO:0007669"/>
    <property type="project" value="TreeGrafter"/>
</dbReference>
<evidence type="ECO:0000256" key="6">
    <source>
        <dbReference type="ARBA" id="ARBA00023010"/>
    </source>
</evidence>